<keyword evidence="2" id="KW-1185">Reference proteome</keyword>
<reference evidence="1" key="1">
    <citation type="journal article" date="2020" name="Stud. Mycol.">
        <title>101 Dothideomycetes genomes: a test case for predicting lifestyles and emergence of pathogens.</title>
        <authorList>
            <person name="Haridas S."/>
            <person name="Albert R."/>
            <person name="Binder M."/>
            <person name="Bloem J."/>
            <person name="Labutti K."/>
            <person name="Salamov A."/>
            <person name="Andreopoulos B."/>
            <person name="Baker S."/>
            <person name="Barry K."/>
            <person name="Bills G."/>
            <person name="Bluhm B."/>
            <person name="Cannon C."/>
            <person name="Castanera R."/>
            <person name="Culley D."/>
            <person name="Daum C."/>
            <person name="Ezra D."/>
            <person name="Gonzalez J."/>
            <person name="Henrissat B."/>
            <person name="Kuo A."/>
            <person name="Liang C."/>
            <person name="Lipzen A."/>
            <person name="Lutzoni F."/>
            <person name="Magnuson J."/>
            <person name="Mondo S."/>
            <person name="Nolan M."/>
            <person name="Ohm R."/>
            <person name="Pangilinan J."/>
            <person name="Park H.-J."/>
            <person name="Ramirez L."/>
            <person name="Alfaro M."/>
            <person name="Sun H."/>
            <person name="Tritt A."/>
            <person name="Yoshinaga Y."/>
            <person name="Zwiers L.-H."/>
            <person name="Turgeon B."/>
            <person name="Goodwin S."/>
            <person name="Spatafora J."/>
            <person name="Crous P."/>
            <person name="Grigoriev I."/>
        </authorList>
    </citation>
    <scope>NUCLEOTIDE SEQUENCE</scope>
    <source>
        <strain evidence="1">CBS 379.55</strain>
    </source>
</reference>
<dbReference type="EMBL" id="ML986513">
    <property type="protein sequence ID" value="KAF2273130.1"/>
    <property type="molecule type" value="Genomic_DNA"/>
</dbReference>
<dbReference type="AlphaFoldDB" id="A0A6A6J979"/>
<proteinExistence type="predicted"/>
<dbReference type="OrthoDB" id="3745836at2759"/>
<sequence>MSTFLSHPILYSAASLCQDQELAVRLMGFINDAFQRAKQRDPQKWDPQKLRFGSEAELFEMLGENGVMAVVYDQNESRAVQTDNGLDVGGRGKIVACAAAVQWKGIEREAGKDPSYGDEFEKTEIEEGWEIKTVCVSADSRYAKKGLAVRVCDFLQEYLVKQVYEATNASEKAIRGHLVLWIITAESMNGEYWRRRGYRDVMKRVIKPPVWGSKAEFVMVVLRKDITWEK</sequence>
<evidence type="ECO:0000313" key="2">
    <source>
        <dbReference type="Proteomes" id="UP000800097"/>
    </source>
</evidence>
<accession>A0A6A6J979</accession>
<evidence type="ECO:0008006" key="3">
    <source>
        <dbReference type="Google" id="ProtNLM"/>
    </source>
</evidence>
<gene>
    <name evidence="1" type="ORF">EI97DRAFT_190524</name>
</gene>
<name>A0A6A6J979_WESOR</name>
<dbReference type="Proteomes" id="UP000800097">
    <property type="component" value="Unassembled WGS sequence"/>
</dbReference>
<protein>
    <recommendedName>
        <fullName evidence="3">N-acetyltransferase domain-containing protein</fullName>
    </recommendedName>
</protein>
<evidence type="ECO:0000313" key="1">
    <source>
        <dbReference type="EMBL" id="KAF2273130.1"/>
    </source>
</evidence>
<organism evidence="1 2">
    <name type="scientific">Westerdykella ornata</name>
    <dbReference type="NCBI Taxonomy" id="318751"/>
    <lineage>
        <taxon>Eukaryota</taxon>
        <taxon>Fungi</taxon>
        <taxon>Dikarya</taxon>
        <taxon>Ascomycota</taxon>
        <taxon>Pezizomycotina</taxon>
        <taxon>Dothideomycetes</taxon>
        <taxon>Pleosporomycetidae</taxon>
        <taxon>Pleosporales</taxon>
        <taxon>Sporormiaceae</taxon>
        <taxon>Westerdykella</taxon>
    </lineage>
</organism>
<dbReference type="GeneID" id="54546765"/>
<dbReference type="RefSeq" id="XP_033650669.1">
    <property type="nucleotide sequence ID" value="XM_033793590.1"/>
</dbReference>